<feature type="compositionally biased region" description="Low complexity" evidence="3">
    <location>
        <begin position="327"/>
        <end position="344"/>
    </location>
</feature>
<keyword evidence="1" id="KW-0805">Transcription regulation</keyword>
<evidence type="ECO:0000256" key="2">
    <source>
        <dbReference type="ARBA" id="ARBA00023163"/>
    </source>
</evidence>
<dbReference type="RefSeq" id="WP_258784943.1">
    <property type="nucleotide sequence ID" value="NZ_JANUGQ010000001.1"/>
</dbReference>
<gene>
    <name evidence="5" type="ORF">NX801_01885</name>
</gene>
<evidence type="ECO:0000259" key="4">
    <source>
        <dbReference type="Pfam" id="PF13490"/>
    </source>
</evidence>
<feature type="compositionally biased region" description="Gly residues" evidence="3">
    <location>
        <begin position="101"/>
        <end position="114"/>
    </location>
</feature>
<dbReference type="Gene3D" id="1.10.10.1320">
    <property type="entry name" value="Anti-sigma factor, zinc-finger domain"/>
    <property type="match status" value="1"/>
</dbReference>
<keyword evidence="6" id="KW-1185">Reference proteome</keyword>
<feature type="region of interest" description="Disordered" evidence="3">
    <location>
        <begin position="203"/>
        <end position="266"/>
    </location>
</feature>
<evidence type="ECO:0000313" key="5">
    <source>
        <dbReference type="EMBL" id="MCS0634434.1"/>
    </source>
</evidence>
<proteinExistence type="predicted"/>
<dbReference type="Pfam" id="PF13490">
    <property type="entry name" value="zf-HC2"/>
    <property type="match status" value="1"/>
</dbReference>
<dbReference type="InterPro" id="IPR041916">
    <property type="entry name" value="Anti_sigma_zinc_sf"/>
</dbReference>
<reference evidence="5" key="1">
    <citation type="submission" date="2022-08" db="EMBL/GenBank/DDBJ databases">
        <authorList>
            <person name="Somphong A."/>
            <person name="Phongsopitanun W."/>
        </authorList>
    </citation>
    <scope>NUCLEOTIDE SEQUENCE</scope>
    <source>
        <strain evidence="5">LP05-1</strain>
    </source>
</reference>
<name>A0ABT2CAJ0_9ACTN</name>
<feature type="compositionally biased region" description="Gly residues" evidence="3">
    <location>
        <begin position="223"/>
        <end position="234"/>
    </location>
</feature>
<evidence type="ECO:0000256" key="1">
    <source>
        <dbReference type="ARBA" id="ARBA00023015"/>
    </source>
</evidence>
<dbReference type="InterPro" id="IPR027383">
    <property type="entry name" value="Znf_put"/>
</dbReference>
<feature type="region of interest" description="Disordered" evidence="3">
    <location>
        <begin position="85"/>
        <end position="136"/>
    </location>
</feature>
<comment type="caution">
    <text evidence="5">The sequence shown here is derived from an EMBL/GenBank/DDBJ whole genome shotgun (WGS) entry which is preliminary data.</text>
</comment>
<feature type="domain" description="Putative zinc-finger" evidence="4">
    <location>
        <begin position="15"/>
        <end position="43"/>
    </location>
</feature>
<evidence type="ECO:0000313" key="6">
    <source>
        <dbReference type="Proteomes" id="UP001431313"/>
    </source>
</evidence>
<sequence length="344" mass="33755">MSGTRPTPAEQHLGDRLAALVDGELGHDARERVLAHLATCPKCKSEADAQRRLKSVFAQAPPPPPSAGLLARLHGLPGGGTDGGEEFGGPLGPGLFAAGEPLGGYGRTGGGRGPGAAERENGPSGPGPGVFGRAPVLAGRPGHGFAVYQPGAAEAERGAPGRGRRFAFAAAGAVSLAAIALGSGAVPTGGAALDVRGEVKSNNVTPLRAPSAAPAQENRRRGGATGFTGTGTDTGAGRSPERPATPPARSAPRGDRPVVGGQPLPAQPFPATRQVGLSGTAARSTLAVPLALPLAVQAGALPDGTTTGGAAAIGTPRPAPAPVTPWSAALAVPPSSSLPLTARR</sequence>
<feature type="compositionally biased region" description="Low complexity" evidence="3">
    <location>
        <begin position="307"/>
        <end position="316"/>
    </location>
</feature>
<protein>
    <submittedName>
        <fullName evidence="5">Zf-HC2 domain-containing protein</fullName>
    </submittedName>
</protein>
<feature type="region of interest" description="Disordered" evidence="3">
    <location>
        <begin position="307"/>
        <end position="344"/>
    </location>
</feature>
<dbReference type="EMBL" id="JANUGQ010000001">
    <property type="protein sequence ID" value="MCS0634434.1"/>
    <property type="molecule type" value="Genomic_DNA"/>
</dbReference>
<evidence type="ECO:0000256" key="3">
    <source>
        <dbReference type="SAM" id="MobiDB-lite"/>
    </source>
</evidence>
<dbReference type="Proteomes" id="UP001431313">
    <property type="component" value="Unassembled WGS sequence"/>
</dbReference>
<organism evidence="5 6">
    <name type="scientific">Streptomyces pyxinae</name>
    <dbReference type="NCBI Taxonomy" id="2970734"/>
    <lineage>
        <taxon>Bacteria</taxon>
        <taxon>Bacillati</taxon>
        <taxon>Actinomycetota</taxon>
        <taxon>Actinomycetes</taxon>
        <taxon>Kitasatosporales</taxon>
        <taxon>Streptomycetaceae</taxon>
        <taxon>Streptomyces</taxon>
    </lineage>
</organism>
<keyword evidence="2" id="KW-0804">Transcription</keyword>
<accession>A0ABT2CAJ0</accession>